<accession>A0A0M9A5D7</accession>
<evidence type="ECO:0000313" key="2">
    <source>
        <dbReference type="Proteomes" id="UP000053105"/>
    </source>
</evidence>
<evidence type="ECO:0000313" key="1">
    <source>
        <dbReference type="EMBL" id="KOX77580.1"/>
    </source>
</evidence>
<gene>
    <name evidence="1" type="ORF">WN51_09244</name>
</gene>
<organism evidence="1 2">
    <name type="scientific">Melipona quadrifasciata</name>
    <dbReference type="NCBI Taxonomy" id="166423"/>
    <lineage>
        <taxon>Eukaryota</taxon>
        <taxon>Metazoa</taxon>
        <taxon>Ecdysozoa</taxon>
        <taxon>Arthropoda</taxon>
        <taxon>Hexapoda</taxon>
        <taxon>Insecta</taxon>
        <taxon>Pterygota</taxon>
        <taxon>Neoptera</taxon>
        <taxon>Endopterygota</taxon>
        <taxon>Hymenoptera</taxon>
        <taxon>Apocrita</taxon>
        <taxon>Aculeata</taxon>
        <taxon>Apoidea</taxon>
        <taxon>Anthophila</taxon>
        <taxon>Apidae</taxon>
        <taxon>Melipona</taxon>
    </lineage>
</organism>
<dbReference type="EMBL" id="KQ435729">
    <property type="protein sequence ID" value="KOX77580.1"/>
    <property type="molecule type" value="Genomic_DNA"/>
</dbReference>
<sequence>MFSEIIRPPRYFVKSINSFCQFSTSRKNNIRFFHITRYLVLCNSTNFVDSACKQEQSFFYYLQTELRFINQV</sequence>
<keyword evidence="2" id="KW-1185">Reference proteome</keyword>
<dbReference type="AlphaFoldDB" id="A0A0M9A5D7"/>
<reference evidence="1 2" key="1">
    <citation type="submission" date="2015-07" db="EMBL/GenBank/DDBJ databases">
        <title>The genome of Melipona quadrifasciata.</title>
        <authorList>
            <person name="Pan H."/>
            <person name="Kapheim K."/>
        </authorList>
    </citation>
    <scope>NUCLEOTIDE SEQUENCE [LARGE SCALE GENOMIC DNA]</scope>
    <source>
        <strain evidence="1">0111107301</strain>
        <tissue evidence="1">Whole body</tissue>
    </source>
</reference>
<name>A0A0M9A5D7_9HYME</name>
<dbReference type="Proteomes" id="UP000053105">
    <property type="component" value="Unassembled WGS sequence"/>
</dbReference>
<proteinExistence type="predicted"/>
<protein>
    <submittedName>
        <fullName evidence="1">Uncharacterized protein</fullName>
    </submittedName>
</protein>